<dbReference type="Gene3D" id="3.90.1070.10">
    <property type="match status" value="1"/>
</dbReference>
<keyword evidence="1" id="KW-0378">Hydrolase</keyword>
<keyword evidence="1" id="KW-0614">Plasmid</keyword>
<geneLocation type="plasmid" evidence="2">
    <name>pf5.1a</name>
</geneLocation>
<dbReference type="SUPFAM" id="SSF56784">
    <property type="entry name" value="HAD-like"/>
    <property type="match status" value="1"/>
</dbReference>
<dbReference type="GO" id="GO:0016787">
    <property type="term" value="F:hydrolase activity"/>
    <property type="evidence" value="ECO:0007669"/>
    <property type="project" value="UniProtKB-KW"/>
</dbReference>
<keyword evidence="2" id="KW-1185">Reference proteome</keyword>
<reference evidence="1 2" key="1">
    <citation type="journal article" date="2016" name="Syst. Appl. Microbiol.">
        <title>Pararhizobium polonicum sp. nov. isolated from tumors on stone fruit rootstocks.</title>
        <authorList>
            <person name="Pulawska J."/>
            <person name="Kuzmanovic N."/>
            <person name="Willems A."/>
            <person name="Pothier J.F."/>
        </authorList>
    </citation>
    <scope>NUCLEOTIDE SEQUENCE [LARGE SCALE GENOMIC DNA]</scope>
    <source>
        <strain evidence="1 2">F5.1</strain>
        <plasmid evidence="1">pF5.1a</plasmid>
    </source>
</reference>
<dbReference type="SUPFAM" id="SSF53697">
    <property type="entry name" value="SIS domain"/>
    <property type="match status" value="1"/>
</dbReference>
<protein>
    <submittedName>
        <fullName evidence="1">Sucrose-6-phosphate hydrolase</fullName>
    </submittedName>
</protein>
<name>A0A1C7P8F3_9HYPH</name>
<organism evidence="1 2">
    <name type="scientific">Pararhizobium polonicum</name>
    <dbReference type="NCBI Taxonomy" id="1612624"/>
    <lineage>
        <taxon>Bacteria</taxon>
        <taxon>Pseudomonadati</taxon>
        <taxon>Pseudomonadota</taxon>
        <taxon>Alphaproteobacteria</taxon>
        <taxon>Hyphomicrobiales</taxon>
        <taxon>Rhizobiaceae</taxon>
        <taxon>Rhizobium/Agrobacterium group</taxon>
        <taxon>Pararhizobium</taxon>
    </lineage>
</organism>
<accession>A0A1C7P8F3</accession>
<dbReference type="RefSeq" id="WP_068950524.1">
    <property type="nucleotide sequence ID" value="NZ_CM004502.1"/>
</dbReference>
<gene>
    <name evidence="1" type="ORF">ADU59_00065</name>
</gene>
<dbReference type="InterPro" id="IPR023214">
    <property type="entry name" value="HAD_sf"/>
</dbReference>
<dbReference type="GO" id="GO:1901135">
    <property type="term" value="P:carbohydrate derivative metabolic process"/>
    <property type="evidence" value="ECO:0007669"/>
    <property type="project" value="InterPro"/>
</dbReference>
<proteinExistence type="predicted"/>
<evidence type="ECO:0000313" key="1">
    <source>
        <dbReference type="EMBL" id="OBZ97460.1"/>
    </source>
</evidence>
<dbReference type="Gene3D" id="3.40.50.1000">
    <property type="entry name" value="HAD superfamily/HAD-like"/>
    <property type="match status" value="1"/>
</dbReference>
<dbReference type="AlphaFoldDB" id="A0A1C7P8F3"/>
<dbReference type="OrthoDB" id="1489290at2"/>
<dbReference type="Proteomes" id="UP000093111">
    <property type="component" value="Plasmid pF5.1a"/>
</dbReference>
<dbReference type="GO" id="GO:0097367">
    <property type="term" value="F:carbohydrate derivative binding"/>
    <property type="evidence" value="ECO:0007669"/>
    <property type="project" value="InterPro"/>
</dbReference>
<sequence>MAKPYASELSRLEETFQWASATDIEQLKSAVKTAALSSLVAVGSGGSLTAAHALASLHQSNTGKVGLVQTPLEAVDSRLEAFVSHWLLSAGGSNVDINAAALALIERECRQVAVMCGRAGSPITEICDRHPFADLLLFPPPAGKDGFLATNSLLAFTTLLARAYAAVFDPLAPWDEVVSTIAPLTQTSGSRVHAWRDRAAALWTRPTTIVLFGPSTKVGAIDLESKFTEAALGVAQLADYRNFAHGRHHWLAKRGNDTAVLAFITDDDKAIANRTLDLIPEDIPVARLEIEGRGPAALLGSLLAALHITGWAGAARGIDPGQPGVPDFGRKLYHLSLPGKARVTAADVRAKRINAAIERKTGETIRRLTERDALPHWQKAHSAFVDQLEAITFRGVILDYDGTIVDTRDRFQPAGEEIATELARIVDSNAVLSIATGRGVSVRTDLRKILPESCWAHVVVGYYNGAMIGALSDDTAPDGTDEVCPELKDLAEALAVSEELSGSAKQTNRRYQITLEPRRFMAENRLWDIVHQVILRTGCKEAIVTRSSHSVDIVASGVSKTNVIDHVRESVTGGQILTIGDRGRWPGNDYDLLNAPMGLSVDEVSVDPVTCWNLAEPGQRGVAVTRMYLAALEPADGGLRFRKGAFR</sequence>
<dbReference type="InterPro" id="IPR036412">
    <property type="entry name" value="HAD-like_sf"/>
</dbReference>
<comment type="caution">
    <text evidence="1">The sequence shown here is derived from an EMBL/GenBank/DDBJ whole genome shotgun (WGS) entry which is preliminary data.</text>
</comment>
<evidence type="ECO:0000313" key="2">
    <source>
        <dbReference type="Proteomes" id="UP000093111"/>
    </source>
</evidence>
<dbReference type="PATRIC" id="fig|1612624.7.peg.13"/>
<dbReference type="EMBL" id="LGLV01000001">
    <property type="protein sequence ID" value="OBZ97460.1"/>
    <property type="molecule type" value="Genomic_DNA"/>
</dbReference>
<dbReference type="Gene3D" id="3.40.50.10490">
    <property type="entry name" value="Glucose-6-phosphate isomerase like protein, domain 1"/>
    <property type="match status" value="1"/>
</dbReference>
<dbReference type="InterPro" id="IPR046348">
    <property type="entry name" value="SIS_dom_sf"/>
</dbReference>